<proteinExistence type="predicted"/>
<feature type="region of interest" description="Disordered" evidence="1">
    <location>
        <begin position="1"/>
        <end position="72"/>
    </location>
</feature>
<evidence type="ECO:0000313" key="4">
    <source>
        <dbReference type="Proteomes" id="UP000285908"/>
    </source>
</evidence>
<comment type="caution">
    <text evidence="3">The sequence shown here is derived from an EMBL/GenBank/DDBJ whole genome shotgun (WGS) entry which is preliminary data.</text>
</comment>
<reference evidence="3 4" key="1">
    <citation type="submission" date="2018-11" db="EMBL/GenBank/DDBJ databases">
        <title>Mesobaculum littorinae gen. nov., sp. nov., isolated from Littorina scabra that represents a novel genus of the order Rhodobacteraceae.</title>
        <authorList>
            <person name="Li F."/>
        </authorList>
    </citation>
    <scope>NUCLEOTIDE SEQUENCE [LARGE SCALE GENOMIC DNA]</scope>
    <source>
        <strain evidence="3 4">M0103</strain>
    </source>
</reference>
<dbReference type="InterPro" id="IPR045632">
    <property type="entry name" value="DUF6314"/>
</dbReference>
<name>A0A438AIZ5_9RHOB</name>
<dbReference type="Pfam" id="PF19834">
    <property type="entry name" value="DUF6314"/>
    <property type="match status" value="1"/>
</dbReference>
<accession>A0A438AIZ5</accession>
<dbReference type="RefSeq" id="WP_127905808.1">
    <property type="nucleotide sequence ID" value="NZ_RQXX01000002.1"/>
</dbReference>
<gene>
    <name evidence="3" type="ORF">EKE94_06585</name>
</gene>
<evidence type="ECO:0000256" key="1">
    <source>
        <dbReference type="SAM" id="MobiDB-lite"/>
    </source>
</evidence>
<feature type="compositionally biased region" description="Low complexity" evidence="1">
    <location>
        <begin position="28"/>
        <end position="64"/>
    </location>
</feature>
<dbReference type="EMBL" id="RQXX01000002">
    <property type="protein sequence ID" value="RVV98577.1"/>
    <property type="molecule type" value="Genomic_DNA"/>
</dbReference>
<evidence type="ECO:0000313" key="3">
    <source>
        <dbReference type="EMBL" id="RVV98577.1"/>
    </source>
</evidence>
<feature type="domain" description="DUF6314" evidence="2">
    <location>
        <begin position="81"/>
        <end position="211"/>
    </location>
</feature>
<dbReference type="AlphaFoldDB" id="A0A438AIZ5"/>
<organism evidence="3 4">
    <name type="scientific">Mesobaculum littorinae</name>
    <dbReference type="NCBI Taxonomy" id="2486419"/>
    <lineage>
        <taxon>Bacteria</taxon>
        <taxon>Pseudomonadati</taxon>
        <taxon>Pseudomonadota</taxon>
        <taxon>Alphaproteobacteria</taxon>
        <taxon>Rhodobacterales</taxon>
        <taxon>Roseobacteraceae</taxon>
        <taxon>Mesobaculum</taxon>
    </lineage>
</organism>
<dbReference type="Proteomes" id="UP000285908">
    <property type="component" value="Unassembled WGS sequence"/>
</dbReference>
<keyword evidence="4" id="KW-1185">Reference proteome</keyword>
<evidence type="ECO:0000259" key="2">
    <source>
        <dbReference type="Pfam" id="PF19834"/>
    </source>
</evidence>
<sequence>MTHATRPFRHDRVRDAAGGPKSGGAASGAGRLAAGAGTPRNPSAGSPPATATASATTTETGQAEWAATPVPPRTVDLPDFLSGLWHLSRMVEDHRTGQRMTFEGEVVFAPDAAGLEQRETGCWTAGPMAGLRAERRYLWRFPPGASARVLFDDGRFFHDLTLDAVGRGRAQHPCGADAYAGSYAFSAATWRAVWRVEGPRKAYTMTTDHRR</sequence>
<dbReference type="OrthoDB" id="7351979at2"/>
<protein>
    <recommendedName>
        <fullName evidence="2">DUF6314 domain-containing protein</fullName>
    </recommendedName>
</protein>